<dbReference type="EMBL" id="MU006702">
    <property type="protein sequence ID" value="KAF2632934.1"/>
    <property type="molecule type" value="Genomic_DNA"/>
</dbReference>
<organism evidence="1 2">
    <name type="scientific">Macroventuria anomochaeta</name>
    <dbReference type="NCBI Taxonomy" id="301207"/>
    <lineage>
        <taxon>Eukaryota</taxon>
        <taxon>Fungi</taxon>
        <taxon>Dikarya</taxon>
        <taxon>Ascomycota</taxon>
        <taxon>Pezizomycotina</taxon>
        <taxon>Dothideomycetes</taxon>
        <taxon>Pleosporomycetidae</taxon>
        <taxon>Pleosporales</taxon>
        <taxon>Pleosporineae</taxon>
        <taxon>Didymellaceae</taxon>
        <taxon>Macroventuria</taxon>
    </lineage>
</organism>
<protein>
    <submittedName>
        <fullName evidence="1">Uncharacterized protein</fullName>
    </submittedName>
</protein>
<comment type="caution">
    <text evidence="1">The sequence shown here is derived from an EMBL/GenBank/DDBJ whole genome shotgun (WGS) entry which is preliminary data.</text>
</comment>
<name>A0ACB6SI28_9PLEO</name>
<evidence type="ECO:0000313" key="2">
    <source>
        <dbReference type="Proteomes" id="UP000799754"/>
    </source>
</evidence>
<dbReference type="Proteomes" id="UP000799754">
    <property type="component" value="Unassembled WGS sequence"/>
</dbReference>
<proteinExistence type="predicted"/>
<accession>A0ACB6SI28</accession>
<gene>
    <name evidence="1" type="ORF">BU25DRAFT_487328</name>
</gene>
<evidence type="ECO:0000313" key="1">
    <source>
        <dbReference type="EMBL" id="KAF2632934.1"/>
    </source>
</evidence>
<keyword evidence="2" id="KW-1185">Reference proteome</keyword>
<reference evidence="1" key="1">
    <citation type="journal article" date="2020" name="Stud. Mycol.">
        <title>101 Dothideomycetes genomes: a test case for predicting lifestyles and emergence of pathogens.</title>
        <authorList>
            <person name="Haridas S."/>
            <person name="Albert R."/>
            <person name="Binder M."/>
            <person name="Bloem J."/>
            <person name="Labutti K."/>
            <person name="Salamov A."/>
            <person name="Andreopoulos B."/>
            <person name="Baker S."/>
            <person name="Barry K."/>
            <person name="Bills G."/>
            <person name="Bluhm B."/>
            <person name="Cannon C."/>
            <person name="Castanera R."/>
            <person name="Culley D."/>
            <person name="Daum C."/>
            <person name="Ezra D."/>
            <person name="Gonzalez J."/>
            <person name="Henrissat B."/>
            <person name="Kuo A."/>
            <person name="Liang C."/>
            <person name="Lipzen A."/>
            <person name="Lutzoni F."/>
            <person name="Magnuson J."/>
            <person name="Mondo S."/>
            <person name="Nolan M."/>
            <person name="Ohm R."/>
            <person name="Pangilinan J."/>
            <person name="Park H.-J."/>
            <person name="Ramirez L."/>
            <person name="Alfaro M."/>
            <person name="Sun H."/>
            <person name="Tritt A."/>
            <person name="Yoshinaga Y."/>
            <person name="Zwiers L.-H."/>
            <person name="Turgeon B."/>
            <person name="Goodwin S."/>
            <person name="Spatafora J."/>
            <person name="Crous P."/>
            <person name="Grigoriev I."/>
        </authorList>
    </citation>
    <scope>NUCLEOTIDE SEQUENCE</scope>
    <source>
        <strain evidence="1">CBS 525.71</strain>
    </source>
</reference>
<sequence>MSGLEVAGVVLGALPLIISGLEHWRKVAEIGGFFWRIRKEYTKCKNDVKYHDIMYRRNLKALLLPLINEPKEVEYLIRTPGGKGWTDKVMQERLEERLKDSYDLYLDIIHDLNETAQALRKELSFNDTSIQDKLTIPPTKSQQRPPSPLPSGTQTKSLVRAKWDYEKFRMRFSLNESVRTGLVQQLEKCNERLRQLLTTSDEISALAESGPVNKQKNLALEDALKKSRRRCKLLFMAIQGAWQCLCQPCHYAHLRLEHRTRPDTSFELILTYAMDPSVRPTSWSWRELQCGPALECCGRRIANMAKNEVPVVTLTDPPPSAIAKKSKTVTFAPLNSNSPIREGLNMKRNIELCQTLGSTNCSKCLGILSKDDEEYHVHSSRKRKRPSMGISPSLDSVIADRSLSRRERYSVALLLASSVAQLQETPWLDTRLKKEDILFHPYEDDGSNSPIHELFIRQGFSQPDPNSRTNKDDCNFYSLGILLLELCFAQRLEDHPYRKAYPAATGETKEAFDLVAALRWSHDVRDEGGHEYASAVSWCFTTARDPTQVWQSAIIKNVIRPLELCQEHFKTATVDG</sequence>